<dbReference type="RefSeq" id="WP_276823528.1">
    <property type="nucleotide sequence ID" value="NZ_AP027452.1"/>
</dbReference>
<proteinExistence type="predicted"/>
<organism evidence="2 3">
    <name type="scientific">Mycolicibacterium mageritense</name>
    <name type="common">Mycobacterium mageritense</name>
    <dbReference type="NCBI Taxonomy" id="53462"/>
    <lineage>
        <taxon>Bacteria</taxon>
        <taxon>Bacillati</taxon>
        <taxon>Actinomycetota</taxon>
        <taxon>Actinomycetes</taxon>
        <taxon>Mycobacteriales</taxon>
        <taxon>Mycobacteriaceae</taxon>
        <taxon>Mycolicibacterium</taxon>
    </lineage>
</organism>
<evidence type="ECO:0000313" key="2">
    <source>
        <dbReference type="EMBL" id="BDY31505.1"/>
    </source>
</evidence>
<dbReference type="Proteomes" id="UP001241092">
    <property type="component" value="Chromosome"/>
</dbReference>
<dbReference type="GO" id="GO:0008270">
    <property type="term" value="F:zinc ion binding"/>
    <property type="evidence" value="ECO:0007669"/>
    <property type="project" value="InterPro"/>
</dbReference>
<evidence type="ECO:0000313" key="3">
    <source>
        <dbReference type="Proteomes" id="UP001241092"/>
    </source>
</evidence>
<dbReference type="EMBL" id="AP027452">
    <property type="protein sequence ID" value="BDY31505.1"/>
    <property type="molecule type" value="Genomic_DNA"/>
</dbReference>
<protein>
    <recommendedName>
        <fullName evidence="1">HNH nuclease domain-containing protein</fullName>
    </recommendedName>
</protein>
<sequence length="425" mass="45443">MFELAELSQVSADADEVALHRRMEELERAKSAAAAGQARCAALMDAKRRAADAAKGVPAARQGRGLGSEIGLARHDSPDQGRAHLAMAKVLVHDMPNTLAALECGALSEQRAAIIVREAAHLSAADRRRLDVELCGNHGTLAGMGDTRIRDEAKTISYRLAPQGAADRADQAPMDRTVTLRPAPNAMVHLTAYLPAAEGIQTFDALQQSADTCTDGRNRGQAMADTLVARVTGRDPMRTPAPVAVSLILSDRTLLGADSAPAVLQGHGPVPASVAREMVRRAALDDESRATLRRLYARPQTGALVAMESRSRRFPKGLARFIATRDQTCRTPYCNAPIRHSDHVRPHHRGGPTAAANGQGMCAHCNQVKETPGWQTFAGTDHNGQHTTIVVTPTGATYRSTAPPAPGHPRVLTRDVHVVVNRRVA</sequence>
<evidence type="ECO:0000259" key="1">
    <source>
        <dbReference type="SMART" id="SM00507"/>
    </source>
</evidence>
<name>A0AAI8TZT2_MYCME</name>
<reference evidence="2" key="1">
    <citation type="submission" date="2023-03" db="EMBL/GenBank/DDBJ databases">
        <title>Draft genome sequence of a Mycolicibacterium mageritense strain H4_3_1 isolated from a hybrid biological-inorganic system reactor.</title>
        <authorList>
            <person name="Feng X."/>
            <person name="Kazama D."/>
            <person name="Sato K."/>
            <person name="Kobayashi H."/>
        </authorList>
    </citation>
    <scope>NUCLEOTIDE SEQUENCE</scope>
    <source>
        <strain evidence="2">H4_3_1</strain>
    </source>
</reference>
<feature type="domain" description="HNH nuclease" evidence="1">
    <location>
        <begin position="317"/>
        <end position="367"/>
    </location>
</feature>
<dbReference type="Gene3D" id="1.10.30.50">
    <property type="match status" value="1"/>
</dbReference>
<dbReference type="CDD" id="cd00085">
    <property type="entry name" value="HNHc"/>
    <property type="match status" value="1"/>
</dbReference>
<dbReference type="SMART" id="SM00507">
    <property type="entry name" value="HNHc"/>
    <property type="match status" value="1"/>
</dbReference>
<dbReference type="GO" id="GO:0003676">
    <property type="term" value="F:nucleic acid binding"/>
    <property type="evidence" value="ECO:0007669"/>
    <property type="project" value="InterPro"/>
</dbReference>
<dbReference type="Pfam" id="PF01844">
    <property type="entry name" value="HNH"/>
    <property type="match status" value="1"/>
</dbReference>
<dbReference type="AlphaFoldDB" id="A0AAI8TZT2"/>
<dbReference type="InterPro" id="IPR002711">
    <property type="entry name" value="HNH"/>
</dbReference>
<accession>A0AAI8TZT2</accession>
<gene>
    <name evidence="2" type="ORF">hbim_05461</name>
</gene>
<dbReference type="InterPro" id="IPR003615">
    <property type="entry name" value="HNH_nuc"/>
</dbReference>
<dbReference type="GO" id="GO:0004519">
    <property type="term" value="F:endonuclease activity"/>
    <property type="evidence" value="ECO:0007669"/>
    <property type="project" value="InterPro"/>
</dbReference>